<comment type="caution">
    <text evidence="1">The sequence shown here is derived from an EMBL/GenBank/DDBJ whole genome shotgun (WGS) entry which is preliminary data.</text>
</comment>
<gene>
    <name evidence="1" type="ORF">J2I46_26695</name>
</gene>
<dbReference type="InterPro" id="IPR041408">
    <property type="entry name" value="Hcp_Tssd"/>
</dbReference>
<dbReference type="Pfam" id="PF26363">
    <property type="entry name" value="Phospholipase-like"/>
    <property type="match status" value="1"/>
</dbReference>
<dbReference type="SUPFAM" id="SSF53474">
    <property type="entry name" value="alpha/beta-Hydrolases"/>
    <property type="match status" value="1"/>
</dbReference>
<proteinExistence type="predicted"/>
<evidence type="ECO:0000313" key="2">
    <source>
        <dbReference type="Proteomes" id="UP000664628"/>
    </source>
</evidence>
<protein>
    <recommendedName>
        <fullName evidence="3">DUF2974 domain-containing protein</fullName>
    </recommendedName>
</protein>
<dbReference type="RefSeq" id="WP_207332150.1">
    <property type="nucleotide sequence ID" value="NZ_JAFMYW010000010.1"/>
</dbReference>
<dbReference type="InterPro" id="IPR029058">
    <property type="entry name" value="AB_hydrolase_fold"/>
</dbReference>
<sequence length="539" mass="58294">MASFAAYLSVGSSTYRLYSYDLAIRQETDSLGRPSSPTQGGVITCTLDAPNDGFLHQWMFSPTMQADGKLVLMQESPEATLKTVSFFNAYCVSLDIRFRPGTGGGGSFVNTLRISPQRVAVGAIVLDNNWPLASHGAGETFQLANYQRTGAVTTHPKPRKPPVCDDIAASTDMKKSKKERYNARLAVIDASSAKLKETNLSPSSLVMPADATSVAAAGRTGNSQSAADTPYGQAAVANKRFELNNRAIERAKLANAIYLMDKKKFYESQVPPQPEKFQAMLAAQTWPTEKNGLPEGWGMIERSEKGTEPVYAIYQSTFEPNPKPVLVFRGTDNAVNAKDDWITNLMQGNGMDTKQYRGSIKKASELRKRYGADGFEIVGHSKAGGQAAATGIVTRAKTYTFNAAGVHPRTVGREGNYSVADAQQIRSDGQPVVDAFNFPHDILNNLQDTAIPMVKGGLMMAPSAVGKAVGLGLTLNNTMPIAAGIRHIVPAQDGLGNSISSPWNPMSRVEYHGMPYLIDSMEKQKKDDLKTLGAYMGCR</sequence>
<organism evidence="1 2">
    <name type="scientific">Fibrella forsythiae</name>
    <dbReference type="NCBI Taxonomy" id="2817061"/>
    <lineage>
        <taxon>Bacteria</taxon>
        <taxon>Pseudomonadati</taxon>
        <taxon>Bacteroidota</taxon>
        <taxon>Cytophagia</taxon>
        <taxon>Cytophagales</taxon>
        <taxon>Spirosomataceae</taxon>
        <taxon>Fibrella</taxon>
    </lineage>
</organism>
<keyword evidence="2" id="KW-1185">Reference proteome</keyword>
<accession>A0ABS3JSM6</accession>
<dbReference type="Proteomes" id="UP000664628">
    <property type="component" value="Unassembled WGS sequence"/>
</dbReference>
<dbReference type="Pfam" id="PF17642">
    <property type="entry name" value="TssD"/>
    <property type="match status" value="1"/>
</dbReference>
<dbReference type="EMBL" id="JAFMYW010000010">
    <property type="protein sequence ID" value="MBO0952199.1"/>
    <property type="molecule type" value="Genomic_DNA"/>
</dbReference>
<reference evidence="1 2" key="1">
    <citation type="submission" date="2021-03" db="EMBL/GenBank/DDBJ databases">
        <title>Fibrella sp. HMF5405 genome sequencing and assembly.</title>
        <authorList>
            <person name="Kang H."/>
            <person name="Kim H."/>
            <person name="Bae S."/>
            <person name="Joh K."/>
        </authorList>
    </citation>
    <scope>NUCLEOTIDE SEQUENCE [LARGE SCALE GENOMIC DNA]</scope>
    <source>
        <strain evidence="1 2">HMF5405</strain>
    </source>
</reference>
<evidence type="ECO:0008006" key="3">
    <source>
        <dbReference type="Google" id="ProtNLM"/>
    </source>
</evidence>
<evidence type="ECO:0000313" key="1">
    <source>
        <dbReference type="EMBL" id="MBO0952199.1"/>
    </source>
</evidence>
<name>A0ABS3JSM6_9BACT</name>